<reference evidence="1 2" key="1">
    <citation type="submission" date="2019-10" db="EMBL/GenBank/DDBJ databases">
        <authorList>
            <person name="Jorgensen H.J."/>
            <person name="Tolsma S."/>
            <person name="Caruso S.M."/>
            <person name="Garlena R.A."/>
            <person name="Russell D.A."/>
            <person name="Pope W.H."/>
            <person name="Jacobs-Se D."/>
            <person name="Hatfull G.F."/>
        </authorList>
    </citation>
    <scope>NUCLEOTIDE SEQUENCE [LARGE SCALE GENOMIC DNA]</scope>
</reference>
<organism evidence="1 2">
    <name type="scientific">Mycobacterium phage Quesadilla</name>
    <dbReference type="NCBI Taxonomy" id="2664226"/>
    <lineage>
        <taxon>Viruses</taxon>
        <taxon>Duplodnaviria</taxon>
        <taxon>Heunggongvirae</taxon>
        <taxon>Uroviricota</taxon>
        <taxon>Caudoviricetes</taxon>
        <taxon>Bclasvirinae</taxon>
        <taxon>Quesadillavirus</taxon>
        <taxon>Quesadillavirus quesadilla</taxon>
    </lineage>
</organism>
<dbReference type="RefSeq" id="YP_009949780.1">
    <property type="nucleotide sequence ID" value="NC_051584.1"/>
</dbReference>
<dbReference type="EMBL" id="MN617843">
    <property type="protein sequence ID" value="QGH75272.1"/>
    <property type="molecule type" value="Genomic_DNA"/>
</dbReference>
<accession>A0A5Q2WBY4</accession>
<dbReference type="GeneID" id="60321188"/>
<gene>
    <name evidence="1" type="primary">24</name>
    <name evidence="1" type="ORF">SEA_QUESADILLA_24</name>
</gene>
<dbReference type="Proteomes" id="UP000370142">
    <property type="component" value="Segment"/>
</dbReference>
<sequence length="174" mass="18888">MPCRTDPALEVIEAAEAALLDWFKPGGECPPKVGGTTTVRRFAGDGAPLAAWDSHASQGCEEPFVWVRAMRRYRSQTFPAPTINTSPCGLPRVIPVELGVGWCAVVDQEPSWAEYAKEAEISQDVSWRLEEALCMASKLLTRDASERAVGTDTIVPYGPEGGVIAWTAVLYATY</sequence>
<evidence type="ECO:0000313" key="1">
    <source>
        <dbReference type="EMBL" id="QGH75272.1"/>
    </source>
</evidence>
<proteinExistence type="predicted"/>
<dbReference type="KEGG" id="vg:60321188"/>
<keyword evidence="2" id="KW-1185">Reference proteome</keyword>
<name>A0A5Q2WBY4_9CAUD</name>
<protein>
    <submittedName>
        <fullName evidence="1">Uncharacterized protein</fullName>
    </submittedName>
</protein>
<evidence type="ECO:0000313" key="2">
    <source>
        <dbReference type="Proteomes" id="UP000370142"/>
    </source>
</evidence>